<reference evidence="6 7" key="1">
    <citation type="journal article" date="2020" name="Mol. Plant">
        <title>The Chromosome-Based Rubber Tree Genome Provides New Insights into Spurge Genome Evolution and Rubber Biosynthesis.</title>
        <authorList>
            <person name="Liu J."/>
            <person name="Shi C."/>
            <person name="Shi C.C."/>
            <person name="Li W."/>
            <person name="Zhang Q.J."/>
            <person name="Zhang Y."/>
            <person name="Li K."/>
            <person name="Lu H.F."/>
            <person name="Shi C."/>
            <person name="Zhu S.T."/>
            <person name="Xiao Z.Y."/>
            <person name="Nan H."/>
            <person name="Yue Y."/>
            <person name="Zhu X.G."/>
            <person name="Wu Y."/>
            <person name="Hong X.N."/>
            <person name="Fan G.Y."/>
            <person name="Tong Y."/>
            <person name="Zhang D."/>
            <person name="Mao C.L."/>
            <person name="Liu Y.L."/>
            <person name="Hao S.J."/>
            <person name="Liu W.Q."/>
            <person name="Lv M.Q."/>
            <person name="Zhang H.B."/>
            <person name="Liu Y."/>
            <person name="Hu-Tang G.R."/>
            <person name="Wang J.P."/>
            <person name="Wang J.H."/>
            <person name="Sun Y.H."/>
            <person name="Ni S.B."/>
            <person name="Chen W.B."/>
            <person name="Zhang X.C."/>
            <person name="Jiao Y.N."/>
            <person name="Eichler E.E."/>
            <person name="Li G.H."/>
            <person name="Liu X."/>
            <person name="Gao L.Z."/>
        </authorList>
    </citation>
    <scope>NUCLEOTIDE SEQUENCE [LARGE SCALE GENOMIC DNA]</scope>
    <source>
        <strain evidence="7">cv. GT1</strain>
        <tissue evidence="6">Leaf</tissue>
    </source>
</reference>
<protein>
    <submittedName>
        <fullName evidence="6">Uncharacterized protein</fullName>
    </submittedName>
</protein>
<gene>
    <name evidence="6" type="ORF">GH714_039993</name>
</gene>
<dbReference type="SUPFAM" id="SSF48592">
    <property type="entry name" value="GroEL equatorial domain-like"/>
    <property type="match status" value="1"/>
</dbReference>
<proteinExistence type="inferred from homology"/>
<keyword evidence="5" id="KW-0143">Chaperone</keyword>
<name>A0A6A6MG67_HEVBR</name>
<dbReference type="InterPro" id="IPR002423">
    <property type="entry name" value="Cpn60/GroEL/TCP-1"/>
</dbReference>
<dbReference type="PANTHER" id="PTHR45633">
    <property type="entry name" value="60 KDA HEAT SHOCK PROTEIN, MITOCHONDRIAL"/>
    <property type="match status" value="1"/>
</dbReference>
<keyword evidence="3" id="KW-0547">Nucleotide-binding</keyword>
<evidence type="ECO:0000256" key="5">
    <source>
        <dbReference type="ARBA" id="ARBA00023186"/>
    </source>
</evidence>
<sequence length="182" mass="19842">MFIPKAMAKELYFNHDGSATKKLRDGYGGRASRSNLSPKGRECSVGNRYGLQRLVNDGEMVLKQIELEDSLENVGVKLLRQDSAKTNDLAGDGSATSVVLAHGLITEGQEVEDDELADIAAVSAGNDYTVGNMISDALHEVERRGIVIIVKGKYIENNLQIVKEMQFDHGYLSLTSSLINAK</sequence>
<comment type="similarity">
    <text evidence="1">Belongs to the chaperonin (HSP60) family.</text>
</comment>
<dbReference type="InterPro" id="IPR001844">
    <property type="entry name" value="Cpn60/GroEL"/>
</dbReference>
<dbReference type="PRINTS" id="PR00304">
    <property type="entry name" value="TCOMPLEXTCP1"/>
</dbReference>
<organism evidence="6 7">
    <name type="scientific">Hevea brasiliensis</name>
    <name type="common">Para rubber tree</name>
    <name type="synonym">Siphonia brasiliensis</name>
    <dbReference type="NCBI Taxonomy" id="3981"/>
    <lineage>
        <taxon>Eukaryota</taxon>
        <taxon>Viridiplantae</taxon>
        <taxon>Streptophyta</taxon>
        <taxon>Embryophyta</taxon>
        <taxon>Tracheophyta</taxon>
        <taxon>Spermatophyta</taxon>
        <taxon>Magnoliopsida</taxon>
        <taxon>eudicotyledons</taxon>
        <taxon>Gunneridae</taxon>
        <taxon>Pentapetalae</taxon>
        <taxon>rosids</taxon>
        <taxon>fabids</taxon>
        <taxon>Malpighiales</taxon>
        <taxon>Euphorbiaceae</taxon>
        <taxon>Crotonoideae</taxon>
        <taxon>Micrandreae</taxon>
        <taxon>Hevea</taxon>
    </lineage>
</organism>
<dbReference type="InterPro" id="IPR027410">
    <property type="entry name" value="TCP-1-like_intermed_sf"/>
</dbReference>
<evidence type="ECO:0000313" key="7">
    <source>
        <dbReference type="Proteomes" id="UP000467840"/>
    </source>
</evidence>
<dbReference type="InterPro" id="IPR027413">
    <property type="entry name" value="GROEL-like_equatorial_sf"/>
</dbReference>
<dbReference type="GO" id="GO:0042026">
    <property type="term" value="P:protein refolding"/>
    <property type="evidence" value="ECO:0007669"/>
    <property type="project" value="InterPro"/>
</dbReference>
<dbReference type="Gene3D" id="3.30.260.10">
    <property type="entry name" value="TCP-1-like chaperonin intermediate domain"/>
    <property type="match status" value="1"/>
</dbReference>
<dbReference type="Pfam" id="PF00118">
    <property type="entry name" value="Cpn60_TCP1"/>
    <property type="match status" value="1"/>
</dbReference>
<evidence type="ECO:0000256" key="1">
    <source>
        <dbReference type="ARBA" id="ARBA00006607"/>
    </source>
</evidence>
<evidence type="ECO:0000256" key="3">
    <source>
        <dbReference type="ARBA" id="ARBA00022741"/>
    </source>
</evidence>
<evidence type="ECO:0000256" key="2">
    <source>
        <dbReference type="ARBA" id="ARBA00008020"/>
    </source>
</evidence>
<accession>A0A6A6MG67</accession>
<dbReference type="EMBL" id="JAAGAX010000006">
    <property type="protein sequence ID" value="KAF2312771.1"/>
    <property type="molecule type" value="Genomic_DNA"/>
</dbReference>
<dbReference type="Proteomes" id="UP000467840">
    <property type="component" value="Chromosome 14"/>
</dbReference>
<evidence type="ECO:0000313" key="6">
    <source>
        <dbReference type="EMBL" id="KAF2312771.1"/>
    </source>
</evidence>
<dbReference type="AlphaFoldDB" id="A0A6A6MG67"/>
<dbReference type="GO" id="GO:0140662">
    <property type="term" value="F:ATP-dependent protein folding chaperone"/>
    <property type="evidence" value="ECO:0007669"/>
    <property type="project" value="InterPro"/>
</dbReference>
<comment type="caution">
    <text evidence="6">The sequence shown here is derived from an EMBL/GenBank/DDBJ whole genome shotgun (WGS) entry which is preliminary data.</text>
</comment>
<keyword evidence="4" id="KW-0067">ATP-binding</keyword>
<comment type="similarity">
    <text evidence="2">Belongs to the TCP-1 chaperonin family.</text>
</comment>
<evidence type="ECO:0000256" key="4">
    <source>
        <dbReference type="ARBA" id="ARBA00022840"/>
    </source>
</evidence>
<dbReference type="InterPro" id="IPR017998">
    <property type="entry name" value="Chaperone_TCP-1"/>
</dbReference>
<dbReference type="InterPro" id="IPR027409">
    <property type="entry name" value="GroEL-like_apical_dom_sf"/>
</dbReference>
<keyword evidence="7" id="KW-1185">Reference proteome</keyword>
<dbReference type="Gene3D" id="1.10.560.10">
    <property type="entry name" value="GroEL-like equatorial domain"/>
    <property type="match status" value="1"/>
</dbReference>
<dbReference type="GO" id="GO:0005524">
    <property type="term" value="F:ATP binding"/>
    <property type="evidence" value="ECO:0007669"/>
    <property type="project" value="UniProtKB-KW"/>
</dbReference>
<dbReference type="Gene3D" id="3.50.7.10">
    <property type="entry name" value="GroEL"/>
    <property type="match status" value="1"/>
</dbReference>